<feature type="compositionally biased region" description="Basic and acidic residues" evidence="1">
    <location>
        <begin position="427"/>
        <end position="446"/>
    </location>
</feature>
<evidence type="ECO:0000313" key="4">
    <source>
        <dbReference type="Proteomes" id="UP000054632"/>
    </source>
</evidence>
<sequence>MEKNFWFNLLLCMDCLAIWKCHSWLEEAVLLSTMNQAEEHHASKHIYGFLFHPFQYSQLATFYLRSRSREAYVIRLIADLRYATLMGGNALHCLINENREKSDNPLFGATSRVSRELRSHSLEIKKELMKRRLFLEKKRLRGVISRVVKKVEEATSRRAVKCVLNELESQYAKACRAQVALEDAPDEDELEAAHEKWWSLAEELSTTRSQPGKLKTLPLPKFDGDILQFKLFWDQFELKNYSEVVQTLKNRFYRLQDVVEIHVLSVVGLKACATDGDAELTRLHDELNRHSLELKAFKLRSGSVTEWKAFVKDKRNDEITSDVFLAFLLEQARIREEFCITTAAVRVESGEECSICGGDHSTDDCPRFLRQPLRMRRHQLCLVCLWKGHCKESCPKRKPGQARKARRIRARKKGRKEAIFTEQMRSPPERQRPEKKESFPGTDEERILLARPESPSSALTMIIERDNLLEIFSNGLRTSRTNDDDYWLIPVSLTVAFSVNFLLQKGYLKSSSKPSNSFSFEFSGLHSRDLQIHDGDAAVKTFRTTKAGEDFLLWKSASRHILVFATGSNNRLQAPRRNRGMDAVYVRVKMLAHMGLFFKAAVLRVNLNPQTIICDFEIALIPLS</sequence>
<dbReference type="AlphaFoldDB" id="A0A0V1ELS1"/>
<accession>A0A0V1ELS1</accession>
<feature type="compositionally biased region" description="Basic residues" evidence="1">
    <location>
        <begin position="396"/>
        <end position="415"/>
    </location>
</feature>
<dbReference type="Proteomes" id="UP000054632">
    <property type="component" value="Unassembled WGS sequence"/>
</dbReference>
<dbReference type="EMBL" id="JYDR01000022">
    <property type="protein sequence ID" value="KRY74795.1"/>
    <property type="molecule type" value="Genomic_DNA"/>
</dbReference>
<feature type="chain" id="PRO_5006877397" evidence="2">
    <location>
        <begin position="24"/>
        <end position="624"/>
    </location>
</feature>
<evidence type="ECO:0000256" key="1">
    <source>
        <dbReference type="SAM" id="MobiDB-lite"/>
    </source>
</evidence>
<protein>
    <submittedName>
        <fullName evidence="3">Uncharacterized protein</fullName>
    </submittedName>
</protein>
<evidence type="ECO:0000313" key="3">
    <source>
        <dbReference type="EMBL" id="KRY74795.1"/>
    </source>
</evidence>
<feature type="signal peptide" evidence="2">
    <location>
        <begin position="1"/>
        <end position="23"/>
    </location>
</feature>
<evidence type="ECO:0000256" key="2">
    <source>
        <dbReference type="SAM" id="SignalP"/>
    </source>
</evidence>
<keyword evidence="2" id="KW-0732">Signal</keyword>
<feature type="region of interest" description="Disordered" evidence="1">
    <location>
        <begin position="396"/>
        <end position="446"/>
    </location>
</feature>
<comment type="caution">
    <text evidence="3">The sequence shown here is derived from an EMBL/GenBank/DDBJ whole genome shotgun (WGS) entry which is preliminary data.</text>
</comment>
<reference evidence="3 4" key="1">
    <citation type="submission" date="2015-01" db="EMBL/GenBank/DDBJ databases">
        <title>Evolution of Trichinella species and genotypes.</title>
        <authorList>
            <person name="Korhonen P.K."/>
            <person name="Edoardo P."/>
            <person name="Giuseppe L.R."/>
            <person name="Gasser R.B."/>
        </authorList>
    </citation>
    <scope>NUCLEOTIDE SEQUENCE [LARGE SCALE GENOMIC DNA]</scope>
    <source>
        <strain evidence="3">ISS13</strain>
    </source>
</reference>
<name>A0A0V1ELS1_TRIPS</name>
<organism evidence="3 4">
    <name type="scientific">Trichinella pseudospiralis</name>
    <name type="common">Parasitic roundworm</name>
    <dbReference type="NCBI Taxonomy" id="6337"/>
    <lineage>
        <taxon>Eukaryota</taxon>
        <taxon>Metazoa</taxon>
        <taxon>Ecdysozoa</taxon>
        <taxon>Nematoda</taxon>
        <taxon>Enoplea</taxon>
        <taxon>Dorylaimia</taxon>
        <taxon>Trichinellida</taxon>
        <taxon>Trichinellidae</taxon>
        <taxon>Trichinella</taxon>
    </lineage>
</organism>
<proteinExistence type="predicted"/>
<gene>
    <name evidence="3" type="ORF">T4A_8330</name>
</gene>